<sequence length="67" mass="7476">MISALTDAESDHDKLFALRRELQKLSLLDLAIRYEAKTDLSAYDGTRLGHEPPTSEEIDAMCQVPAD</sequence>
<accession>A0A2H0UHD1</accession>
<evidence type="ECO:0000256" key="1">
    <source>
        <dbReference type="SAM" id="MobiDB-lite"/>
    </source>
</evidence>
<evidence type="ECO:0000313" key="2">
    <source>
        <dbReference type="EMBL" id="PIR85801.1"/>
    </source>
</evidence>
<name>A0A2H0UHD1_9BACT</name>
<proteinExistence type="predicted"/>
<protein>
    <submittedName>
        <fullName evidence="2">Uncharacterized protein</fullName>
    </submittedName>
</protein>
<reference evidence="3" key="1">
    <citation type="submission" date="2017-09" db="EMBL/GenBank/DDBJ databases">
        <title>Depth-based differentiation of microbial function through sediment-hosted aquifers and enrichment of novel symbionts in the deep terrestrial subsurface.</title>
        <authorList>
            <person name="Probst A.J."/>
            <person name="Ladd B."/>
            <person name="Jarett J.K."/>
            <person name="Geller-Mcgrath D.E."/>
            <person name="Sieber C.M.K."/>
            <person name="Emerson J.B."/>
            <person name="Anantharaman K."/>
            <person name="Thomas B.C."/>
            <person name="Malmstrom R."/>
            <person name="Stieglmeier M."/>
            <person name="Klingl A."/>
            <person name="Woyke T."/>
            <person name="Ryan C.M."/>
            <person name="Banfield J.F."/>
        </authorList>
    </citation>
    <scope>NUCLEOTIDE SEQUENCE [LARGE SCALE GENOMIC DNA]</scope>
</reference>
<feature type="region of interest" description="Disordered" evidence="1">
    <location>
        <begin position="44"/>
        <end position="67"/>
    </location>
</feature>
<dbReference type="EMBL" id="PFBG01000025">
    <property type="protein sequence ID" value="PIR85801.1"/>
    <property type="molecule type" value="Genomic_DNA"/>
</dbReference>
<organism evidence="2 3">
    <name type="scientific">Candidatus Kaiserbacteria bacterium CG10_big_fil_rev_8_21_14_0_10_44_10</name>
    <dbReference type="NCBI Taxonomy" id="1974606"/>
    <lineage>
        <taxon>Bacteria</taxon>
        <taxon>Candidatus Kaiseribacteriota</taxon>
    </lineage>
</organism>
<evidence type="ECO:0000313" key="3">
    <source>
        <dbReference type="Proteomes" id="UP000229612"/>
    </source>
</evidence>
<comment type="caution">
    <text evidence="2">The sequence shown here is derived from an EMBL/GenBank/DDBJ whole genome shotgun (WGS) entry which is preliminary data.</text>
</comment>
<dbReference type="AlphaFoldDB" id="A0A2H0UHD1"/>
<gene>
    <name evidence="2" type="ORF">COU14_02255</name>
</gene>
<dbReference type="Proteomes" id="UP000229612">
    <property type="component" value="Unassembled WGS sequence"/>
</dbReference>